<organism evidence="13 14">
    <name type="scientific">Bodo saltans</name>
    <name type="common">Flagellated protozoan</name>
    <dbReference type="NCBI Taxonomy" id="75058"/>
    <lineage>
        <taxon>Eukaryota</taxon>
        <taxon>Discoba</taxon>
        <taxon>Euglenozoa</taxon>
        <taxon>Kinetoplastea</taxon>
        <taxon>Metakinetoplastina</taxon>
        <taxon>Eubodonida</taxon>
        <taxon>Bodonidae</taxon>
        <taxon>Bodo</taxon>
    </lineage>
</organism>
<dbReference type="OMA" id="PANPVMW"/>
<gene>
    <name evidence="13" type="ORF">BSAL_50910</name>
</gene>
<proteinExistence type="inferred from homology"/>
<keyword evidence="12" id="KW-1015">Disulfide bond</keyword>
<evidence type="ECO:0000256" key="6">
    <source>
        <dbReference type="ARBA" id="ARBA00022448"/>
    </source>
</evidence>
<sequence length="217" mass="25981">FFFFAEEMSEYLKDLGRHTPDEPLPPINLGPYDNPLLWNMLDPYGADRSHQRRPMSVSRDFMELYNIPLPFRDQCVHRFIPLFKCFRNLRPATFGTTNCHEFEQSWMVCRAYEVYRLELLKKKFMELTKDYTTEDKRFFPTLKYLGMPYQMPSFYWMLAASQRLSGWDEKDPANPTMWREPNRSLMRSEFSPTNWEKGLMTNALGTKLIPDEIVHDM</sequence>
<dbReference type="VEuPathDB" id="TriTrypDB:BSAL_50910"/>
<dbReference type="GO" id="GO:0005743">
    <property type="term" value="C:mitochondrial inner membrane"/>
    <property type="evidence" value="ECO:0007669"/>
    <property type="project" value="UniProtKB-SubCell"/>
</dbReference>
<evidence type="ECO:0000256" key="3">
    <source>
        <dbReference type="ARBA" id="ARBA00004637"/>
    </source>
</evidence>
<keyword evidence="6" id="KW-0813">Transport</keyword>
<reference evidence="14" key="1">
    <citation type="submission" date="2015-09" db="EMBL/GenBank/DDBJ databases">
        <authorList>
            <consortium name="Pathogen Informatics"/>
        </authorList>
    </citation>
    <scope>NUCLEOTIDE SEQUENCE [LARGE SCALE GENOMIC DNA]</scope>
    <source>
        <strain evidence="14">Lake Konstanz</strain>
    </source>
</reference>
<dbReference type="PANTHER" id="PTHR20900:SF0">
    <property type="entry name" value="NADH DEHYDROGENASE [UBIQUINONE] 1 BETA SUBCOMPLEX SUBUNIT 7"/>
    <property type="match status" value="1"/>
</dbReference>
<evidence type="ECO:0000313" key="14">
    <source>
        <dbReference type="Proteomes" id="UP000051952"/>
    </source>
</evidence>
<evidence type="ECO:0000256" key="9">
    <source>
        <dbReference type="ARBA" id="ARBA00022982"/>
    </source>
</evidence>
<evidence type="ECO:0000256" key="12">
    <source>
        <dbReference type="ARBA" id="ARBA00023157"/>
    </source>
</evidence>
<evidence type="ECO:0000256" key="8">
    <source>
        <dbReference type="ARBA" id="ARBA00022792"/>
    </source>
</evidence>
<protein>
    <recommendedName>
        <fullName evidence="5">NADH dehydrogenase [ubiquinone] 1 beta subcomplex subunit 7</fullName>
    </recommendedName>
</protein>
<feature type="non-terminal residue" evidence="13">
    <location>
        <position position="1"/>
    </location>
</feature>
<feature type="non-terminal residue" evidence="13">
    <location>
        <position position="217"/>
    </location>
</feature>
<keyword evidence="9" id="KW-0249">Electron transport</keyword>
<evidence type="ECO:0000256" key="2">
    <source>
        <dbReference type="ARBA" id="ARBA00004569"/>
    </source>
</evidence>
<dbReference type="Pfam" id="PF05676">
    <property type="entry name" value="NDUF_B7"/>
    <property type="match status" value="1"/>
</dbReference>
<keyword evidence="7" id="KW-0679">Respiratory chain</keyword>
<dbReference type="Proteomes" id="UP000051952">
    <property type="component" value="Unassembled WGS sequence"/>
</dbReference>
<evidence type="ECO:0000256" key="11">
    <source>
        <dbReference type="ARBA" id="ARBA00023136"/>
    </source>
</evidence>
<dbReference type="InterPro" id="IPR008698">
    <property type="entry name" value="NDUB7"/>
</dbReference>
<accession>A0A0S4KFC0</accession>
<keyword evidence="10" id="KW-0496">Mitochondrion</keyword>
<comment type="similarity">
    <text evidence="4">Belongs to the complex I NDUFB7 subunit family.</text>
</comment>
<keyword evidence="11" id="KW-0472">Membrane</keyword>
<evidence type="ECO:0000256" key="5">
    <source>
        <dbReference type="ARBA" id="ARBA00018677"/>
    </source>
</evidence>
<dbReference type="GO" id="GO:0005758">
    <property type="term" value="C:mitochondrial intermembrane space"/>
    <property type="evidence" value="ECO:0007669"/>
    <property type="project" value="UniProtKB-SubCell"/>
</dbReference>
<dbReference type="AlphaFoldDB" id="A0A0S4KFC0"/>
<evidence type="ECO:0000313" key="13">
    <source>
        <dbReference type="EMBL" id="CUI11152.1"/>
    </source>
</evidence>
<evidence type="ECO:0000256" key="10">
    <source>
        <dbReference type="ARBA" id="ARBA00023128"/>
    </source>
</evidence>
<dbReference type="PANTHER" id="PTHR20900">
    <property type="entry name" value="NADH:UBIQUINONE OXIDOREDUCTASE B18-LIKE SUBUNIT"/>
    <property type="match status" value="1"/>
</dbReference>
<evidence type="ECO:0000256" key="7">
    <source>
        <dbReference type="ARBA" id="ARBA00022660"/>
    </source>
</evidence>
<comment type="subcellular location">
    <subcellularLocation>
        <location evidence="3">Mitochondrion inner membrane</location>
        <topology evidence="3">Peripheral membrane protein</topology>
    </subcellularLocation>
    <subcellularLocation>
        <location evidence="2">Mitochondrion intermembrane space</location>
    </subcellularLocation>
</comment>
<evidence type="ECO:0000256" key="1">
    <source>
        <dbReference type="ARBA" id="ARBA00003195"/>
    </source>
</evidence>
<comment type="function">
    <text evidence="1">Accessory subunit of the mitochondrial membrane respiratory chain NADH dehydrogenase (Complex I), that is believed not to be involved in catalysis. Complex I functions in the transfer of electrons from NADH to the respiratory chain. The immediate electron acceptor for the enzyme is believed to be ubiquinone.</text>
</comment>
<dbReference type="EMBL" id="CYKH01000054">
    <property type="protein sequence ID" value="CUI11152.1"/>
    <property type="molecule type" value="Genomic_DNA"/>
</dbReference>
<dbReference type="OrthoDB" id="268414at2759"/>
<evidence type="ECO:0000256" key="4">
    <source>
        <dbReference type="ARBA" id="ARBA00008006"/>
    </source>
</evidence>
<name>A0A0S4KFC0_BODSA</name>
<keyword evidence="14" id="KW-1185">Reference proteome</keyword>
<keyword evidence="8" id="KW-0999">Mitochondrion inner membrane</keyword>